<evidence type="ECO:0000256" key="1">
    <source>
        <dbReference type="ARBA" id="ARBA00022737"/>
    </source>
</evidence>
<dbReference type="PANTHER" id="PTHR24180:SF45">
    <property type="entry name" value="POLY [ADP-RIBOSE] POLYMERASE TANKYRASE"/>
    <property type="match status" value="1"/>
</dbReference>
<accession>A0AA40K8L8</accession>
<dbReference type="SUPFAM" id="SSF48403">
    <property type="entry name" value="Ankyrin repeat"/>
    <property type="match status" value="1"/>
</dbReference>
<keyword evidence="5" id="KW-1185">Reference proteome</keyword>
<dbReference type="Proteomes" id="UP001172155">
    <property type="component" value="Unassembled WGS sequence"/>
</dbReference>
<evidence type="ECO:0000256" key="3">
    <source>
        <dbReference type="PROSITE-ProRule" id="PRU00023"/>
    </source>
</evidence>
<protein>
    <recommendedName>
        <fullName evidence="6">Ankyrin</fullName>
    </recommendedName>
</protein>
<dbReference type="PANTHER" id="PTHR24180">
    <property type="entry name" value="CYCLIN-DEPENDENT KINASE INHIBITOR 2C-RELATED"/>
    <property type="match status" value="1"/>
</dbReference>
<dbReference type="InterPro" id="IPR051637">
    <property type="entry name" value="Ank_repeat_dom-contain_49"/>
</dbReference>
<dbReference type="InterPro" id="IPR036770">
    <property type="entry name" value="Ankyrin_rpt-contain_sf"/>
</dbReference>
<evidence type="ECO:0000313" key="4">
    <source>
        <dbReference type="EMBL" id="KAK0750074.1"/>
    </source>
</evidence>
<dbReference type="PROSITE" id="PS50297">
    <property type="entry name" value="ANK_REP_REGION"/>
    <property type="match status" value="1"/>
</dbReference>
<dbReference type="AlphaFoldDB" id="A0AA40K8L8"/>
<organism evidence="4 5">
    <name type="scientific">Schizothecium vesticola</name>
    <dbReference type="NCBI Taxonomy" id="314040"/>
    <lineage>
        <taxon>Eukaryota</taxon>
        <taxon>Fungi</taxon>
        <taxon>Dikarya</taxon>
        <taxon>Ascomycota</taxon>
        <taxon>Pezizomycotina</taxon>
        <taxon>Sordariomycetes</taxon>
        <taxon>Sordariomycetidae</taxon>
        <taxon>Sordariales</taxon>
        <taxon>Schizotheciaceae</taxon>
        <taxon>Schizothecium</taxon>
    </lineage>
</organism>
<dbReference type="EMBL" id="JAUKUD010000003">
    <property type="protein sequence ID" value="KAK0750074.1"/>
    <property type="molecule type" value="Genomic_DNA"/>
</dbReference>
<dbReference type="PROSITE" id="PS50088">
    <property type="entry name" value="ANK_REPEAT"/>
    <property type="match status" value="2"/>
</dbReference>
<dbReference type="InterPro" id="IPR002110">
    <property type="entry name" value="Ankyrin_rpt"/>
</dbReference>
<keyword evidence="2 3" id="KW-0040">ANK repeat</keyword>
<comment type="caution">
    <text evidence="4">The sequence shown here is derived from an EMBL/GenBank/DDBJ whole genome shotgun (WGS) entry which is preliminary data.</text>
</comment>
<dbReference type="SMART" id="SM00248">
    <property type="entry name" value="ANK"/>
    <property type="match status" value="2"/>
</dbReference>
<keyword evidence="1" id="KW-0677">Repeat</keyword>
<reference evidence="4" key="1">
    <citation type="submission" date="2023-06" db="EMBL/GenBank/DDBJ databases">
        <title>Genome-scale phylogeny and comparative genomics of the fungal order Sordariales.</title>
        <authorList>
            <consortium name="Lawrence Berkeley National Laboratory"/>
            <person name="Hensen N."/>
            <person name="Bonometti L."/>
            <person name="Westerberg I."/>
            <person name="Brannstrom I.O."/>
            <person name="Guillou S."/>
            <person name="Cros-Aarteil S."/>
            <person name="Calhoun S."/>
            <person name="Haridas S."/>
            <person name="Kuo A."/>
            <person name="Mondo S."/>
            <person name="Pangilinan J."/>
            <person name="Riley R."/>
            <person name="LaButti K."/>
            <person name="Andreopoulos B."/>
            <person name="Lipzen A."/>
            <person name="Chen C."/>
            <person name="Yanf M."/>
            <person name="Daum C."/>
            <person name="Ng V."/>
            <person name="Clum A."/>
            <person name="Steindorff A."/>
            <person name="Ohm R."/>
            <person name="Martin F."/>
            <person name="Silar P."/>
            <person name="Natvig D."/>
            <person name="Lalanne C."/>
            <person name="Gautier V."/>
            <person name="Ament-velasquez S.L."/>
            <person name="Kruys A."/>
            <person name="Hutchinson M.I."/>
            <person name="Powell A.J."/>
            <person name="Barry K."/>
            <person name="Miller A.N."/>
            <person name="Grigoriev I.V."/>
            <person name="Debuchy R."/>
            <person name="Gladieux P."/>
            <person name="Thoren M.H."/>
            <person name="Johannesson H."/>
        </authorList>
    </citation>
    <scope>NUCLEOTIDE SEQUENCE</scope>
    <source>
        <strain evidence="4">SMH3187-1</strain>
    </source>
</reference>
<gene>
    <name evidence="4" type="ORF">B0T18DRAFT_121693</name>
</gene>
<feature type="repeat" description="ANK" evidence="3">
    <location>
        <begin position="145"/>
        <end position="181"/>
    </location>
</feature>
<evidence type="ECO:0000256" key="2">
    <source>
        <dbReference type="ARBA" id="ARBA00023043"/>
    </source>
</evidence>
<proteinExistence type="predicted"/>
<dbReference type="Gene3D" id="1.25.40.20">
    <property type="entry name" value="Ankyrin repeat-containing domain"/>
    <property type="match status" value="2"/>
</dbReference>
<feature type="repeat" description="ANK" evidence="3">
    <location>
        <begin position="15"/>
        <end position="48"/>
    </location>
</feature>
<evidence type="ECO:0000313" key="5">
    <source>
        <dbReference type="Proteomes" id="UP001172155"/>
    </source>
</evidence>
<dbReference type="Pfam" id="PF00023">
    <property type="entry name" value="Ank"/>
    <property type="match status" value="2"/>
</dbReference>
<evidence type="ECO:0008006" key="6">
    <source>
        <dbReference type="Google" id="ProtNLM"/>
    </source>
</evidence>
<name>A0AA40K8L8_9PEZI</name>
<sequence length="423" mass="46947">MLQQRVIHPEDRDADGNSLLHYVISSTYSADMCRLLLQHGADPSNCNLYGDHALAILLASLPQLVTDASKGLSESDKILIRLLLGVGHDEITSHSRYLKKGAPHLAPTGVFHCLLSRHNARHIDLPALLFNMIENKFDLEATDLHGNTPLLFALYYLPAPQLFPVARLLLRHGANSNARNNFGEDGLHMLLRRLSACDSSPASFVDDFVALLTTLLHAGADPTRGNQYGSTAIDKAMTPTCFPLFCRALLTAGRNPRSVVSLACDARIPPPLRLTASEIDAAHRRALASRFALLGYHIIPKSTESLRFVTDAAPCCLCGGRLDWNRQRAMPFDEFNSVVVDEFGFPIHMTWYMHCLGGTRCLQIYREDSSHALDYWVEEMNVEELRGRSLRRHVALRLWEEGYLDGEGARGRWEGDVAAGVGT</sequence>